<reference evidence="3" key="1">
    <citation type="submission" date="2020-11" db="EMBL/GenBank/DDBJ databases">
        <authorList>
            <person name="Tran Van P."/>
        </authorList>
    </citation>
    <scope>NUCLEOTIDE SEQUENCE</scope>
</reference>
<dbReference type="Pfam" id="PF20168">
    <property type="entry name" value="PDS5"/>
    <property type="match status" value="1"/>
</dbReference>
<dbReference type="InterPro" id="IPR040357">
    <property type="entry name" value="Vma22/CCDC115"/>
</dbReference>
<dbReference type="EMBL" id="OB797315">
    <property type="protein sequence ID" value="CAD7434242.1"/>
    <property type="molecule type" value="Genomic_DNA"/>
</dbReference>
<evidence type="ECO:0000256" key="2">
    <source>
        <dbReference type="SAM" id="MobiDB-lite"/>
    </source>
</evidence>
<dbReference type="GO" id="GO:0070072">
    <property type="term" value="P:vacuolar proton-transporting V-type ATPase complex assembly"/>
    <property type="evidence" value="ECO:0007669"/>
    <property type="project" value="InterPro"/>
</dbReference>
<feature type="region of interest" description="Disordered" evidence="2">
    <location>
        <begin position="460"/>
        <end position="484"/>
    </location>
</feature>
<dbReference type="PANTHER" id="PTHR31996:SF2">
    <property type="entry name" value="COILED-COIL DOMAIN-CONTAINING PROTEIN 115"/>
    <property type="match status" value="1"/>
</dbReference>
<sequence>MSVPLGSSHKRDWSNALIYLLLGKNSTKKCQREQHKRGGRLWLDLAPIKTSDLLSSGAKRAGQLGELWEEPSIISTHAWKHHSFDILRTWKIQNRLDVVGIVKELLYSKIVTSEEPLTCVWYKDHEIPAHTRCMMAGIKTLANWICARKNPTNVKIILSLVWLIQDDKDNWKDTNLGDADQARVRLSAGCALLKICEVPALWTCFSTALLSKLACIITDKVKQVRLGFALRLTRGLCREPGLPNDLLAFFPLSELSPDRQVCQQMREMLRKAIAAKRLRYRRLVLIEQVAMSTDQLINSHPHLLVEHSVGVAVFLLAFHPLFFAIDSWFDLYHVQCALETLLEALITAAPLRMDDKFYKDLFTSIHSSRNILVPHDEIANKKMWVACELGLSLLPNFPKGSGKVKTPEKFLLPVYFEPLSQTAWTDYIPTSLAKKLKSGKGGQRSATSSLEFSDLLEVQPPGDMRVDAEDEESEASEEMEEGKLSTVFTQTSNRPTSMSLLTSSQCSARMDKSEVETVYKKLDDAIMDKSEVETVYKKLDDAIMDKSEVETISKKLDDAIMEVLELMDELVKCKLMLEEITKSGFWNLAKARYIMGNSSVSALQLPSEGTDADIVALSTVYKSDDQFTLQTISPTKVKKTSTGELRKRTNNCIVNDEVREKVPDGYDVDQPELVDPVNWFGVLVPQNLRQAQSNFKSALELVVDSVNVQNRLKAAQAKSLKTSSLLTEYQPSKRTSLHICWSGLS</sequence>
<dbReference type="Gene3D" id="1.10.287.3240">
    <property type="match status" value="1"/>
</dbReference>
<dbReference type="Pfam" id="PF21730">
    <property type="entry name" value="Vma22_CCDC115"/>
    <property type="match status" value="1"/>
</dbReference>
<dbReference type="GO" id="GO:0051082">
    <property type="term" value="F:unfolded protein binding"/>
    <property type="evidence" value="ECO:0007669"/>
    <property type="project" value="TreeGrafter"/>
</dbReference>
<organism evidence="3">
    <name type="scientific">Timema monikensis</name>
    <dbReference type="NCBI Taxonomy" id="170555"/>
    <lineage>
        <taxon>Eukaryota</taxon>
        <taxon>Metazoa</taxon>
        <taxon>Ecdysozoa</taxon>
        <taxon>Arthropoda</taxon>
        <taxon>Hexapoda</taxon>
        <taxon>Insecta</taxon>
        <taxon>Pterygota</taxon>
        <taxon>Neoptera</taxon>
        <taxon>Polyneoptera</taxon>
        <taxon>Phasmatodea</taxon>
        <taxon>Timematodea</taxon>
        <taxon>Timematoidea</taxon>
        <taxon>Timematidae</taxon>
        <taxon>Timema</taxon>
    </lineage>
</organism>
<dbReference type="AlphaFoldDB" id="A0A7R9EJR4"/>
<dbReference type="PANTHER" id="PTHR31996">
    <property type="entry name" value="COILED-COIL DOMAIN-CONTAINING PROTEIN 115"/>
    <property type="match status" value="1"/>
</dbReference>
<evidence type="ECO:0000256" key="1">
    <source>
        <dbReference type="ARBA" id="ARBA00093634"/>
    </source>
</evidence>
<name>A0A7R9EJR4_9NEOP</name>
<protein>
    <recommendedName>
        <fullName evidence="1">Vacuolar ATPase assembly protein VMA22</fullName>
    </recommendedName>
</protein>
<evidence type="ECO:0000313" key="3">
    <source>
        <dbReference type="EMBL" id="CAD7434242.1"/>
    </source>
</evidence>
<proteinExistence type="predicted"/>
<feature type="compositionally biased region" description="Acidic residues" evidence="2">
    <location>
        <begin position="468"/>
        <end position="480"/>
    </location>
</feature>
<gene>
    <name evidence="3" type="ORF">TMSB3V08_LOCUS10896</name>
</gene>
<accession>A0A7R9EJR4</accession>